<evidence type="ECO:0000256" key="1">
    <source>
        <dbReference type="SAM" id="MobiDB-lite"/>
    </source>
</evidence>
<organism evidence="2 3">
    <name type="scientific">Burkholderia ubonensis</name>
    <dbReference type="NCBI Taxonomy" id="101571"/>
    <lineage>
        <taxon>Bacteria</taxon>
        <taxon>Pseudomonadati</taxon>
        <taxon>Pseudomonadota</taxon>
        <taxon>Betaproteobacteria</taxon>
        <taxon>Burkholderiales</taxon>
        <taxon>Burkholderiaceae</taxon>
        <taxon>Burkholderia</taxon>
        <taxon>Burkholderia cepacia complex</taxon>
    </lineage>
</organism>
<evidence type="ECO:0000313" key="2">
    <source>
        <dbReference type="EMBL" id="KWA84077.1"/>
    </source>
</evidence>
<comment type="caution">
    <text evidence="2">The sequence shown here is derived from an EMBL/GenBank/DDBJ whole genome shotgun (WGS) entry which is preliminary data.</text>
</comment>
<dbReference type="EMBL" id="LPHD01000049">
    <property type="protein sequence ID" value="KWA84077.1"/>
    <property type="molecule type" value="Genomic_DNA"/>
</dbReference>
<evidence type="ECO:0000313" key="3">
    <source>
        <dbReference type="Proteomes" id="UP000060630"/>
    </source>
</evidence>
<name>A0A125DME2_9BURK</name>
<feature type="compositionally biased region" description="Basic and acidic residues" evidence="1">
    <location>
        <begin position="48"/>
        <end position="58"/>
    </location>
</feature>
<accession>A0A125DME2</accession>
<dbReference type="Proteomes" id="UP000060630">
    <property type="component" value="Unassembled WGS sequence"/>
</dbReference>
<dbReference type="AlphaFoldDB" id="A0A125DME2"/>
<proteinExistence type="predicted"/>
<reference evidence="2 3" key="1">
    <citation type="submission" date="2015-11" db="EMBL/GenBank/DDBJ databases">
        <title>Expanding the genomic diversity of Burkholderia species for the development of highly accurate diagnostics.</title>
        <authorList>
            <person name="Sahl J."/>
            <person name="Keim P."/>
            <person name="Wagner D."/>
        </authorList>
    </citation>
    <scope>NUCLEOTIDE SEQUENCE [LARGE SCALE GENOMIC DNA]</scope>
    <source>
        <strain evidence="2 3">MSMB2087WGS</strain>
    </source>
</reference>
<protein>
    <submittedName>
        <fullName evidence="2">Uncharacterized protein</fullName>
    </submittedName>
</protein>
<sequence length="71" mass="7960">MFIVVASAMEIPLLVMLGLKPFVRITAKHDFVEASTPPVSPENIPFTRKPDATARPIAKDSEMKKKRLLLR</sequence>
<gene>
    <name evidence="2" type="ORF">WL29_22180</name>
</gene>
<feature type="region of interest" description="Disordered" evidence="1">
    <location>
        <begin position="36"/>
        <end position="58"/>
    </location>
</feature>